<organism evidence="10 11">
    <name type="scientific">Colwellia echini</name>
    <dbReference type="NCBI Taxonomy" id="1982103"/>
    <lineage>
        <taxon>Bacteria</taxon>
        <taxon>Pseudomonadati</taxon>
        <taxon>Pseudomonadota</taxon>
        <taxon>Gammaproteobacteria</taxon>
        <taxon>Alteromonadales</taxon>
        <taxon>Colwelliaceae</taxon>
        <taxon>Colwellia</taxon>
    </lineage>
</organism>
<evidence type="ECO:0000256" key="5">
    <source>
        <dbReference type="ARBA" id="ARBA00022840"/>
    </source>
</evidence>
<feature type="short sequence motif" description="'KMSKS' region" evidence="7">
    <location>
        <begin position="283"/>
        <end position="287"/>
    </location>
</feature>
<dbReference type="HAMAP" id="MF_01428">
    <property type="entry name" value="Glu_Q_tRNA_synth"/>
    <property type="match status" value="1"/>
</dbReference>
<keyword evidence="11" id="KW-1185">Reference proteome</keyword>
<feature type="binding site" evidence="7">
    <location>
        <position position="71"/>
    </location>
    <ligand>
        <name>L-glutamate</name>
        <dbReference type="ChEBI" id="CHEBI:29985"/>
    </ligand>
</feature>
<comment type="similarity">
    <text evidence="7">Belongs to the class-I aminoacyl-tRNA synthetase family. GluQ subfamily.</text>
</comment>
<dbReference type="GO" id="GO:0016874">
    <property type="term" value="F:ligase activity"/>
    <property type="evidence" value="ECO:0007669"/>
    <property type="project" value="UniProtKB-KW"/>
</dbReference>
<feature type="binding site" evidence="7">
    <location>
        <position position="208"/>
    </location>
    <ligand>
        <name>L-glutamate</name>
        <dbReference type="ChEBI" id="CHEBI:29985"/>
    </ligand>
</feature>
<dbReference type="SUPFAM" id="SSF52374">
    <property type="entry name" value="Nucleotidylyl transferase"/>
    <property type="match status" value="1"/>
</dbReference>
<feature type="binding site" evidence="7">
    <location>
        <position position="286"/>
    </location>
    <ligand>
        <name>ATP</name>
        <dbReference type="ChEBI" id="CHEBI:30616"/>
    </ligand>
</feature>
<dbReference type="RefSeq" id="WP_101343453.1">
    <property type="nucleotide sequence ID" value="NZ_PJAI02000001.1"/>
</dbReference>
<accession>A0ABY3N1W9</accession>
<sequence>MNNLHNFSSDKSCNKRPDMPIQASHYRGRFAPSPSGLLHFGSLIAALASFLDAKSFVNSYGEHGKWLVRIEDIDPPREQQGASAAILKTLEAFGLHWDETELYQSTQSDYYRDILAHLAQQKLSYYCQCTRANIKAIGGIYQGHCRITNHAADNNPPNVSAPENGAIRLVNQYGLYQFDDIFQGQVNCDKALANEDFIIHRKDGLFAYQLAVVADDITQGITHVVRGCDLLEPTARQLTLYQTLHQSFAKVDFKTNATKENCLKVITPQFGHIPLAVTSDGYKLSKQNKAPAIDNSKPQPALIAALSFLGQAPLPELAQANVEEIIQWAITHWQRDNVPKTVAVNIN</sequence>
<evidence type="ECO:0000313" key="11">
    <source>
        <dbReference type="Proteomes" id="UP000815846"/>
    </source>
</evidence>
<dbReference type="Pfam" id="PF00749">
    <property type="entry name" value="tRNA-synt_1c"/>
    <property type="match status" value="1"/>
</dbReference>
<dbReference type="InterPro" id="IPR020058">
    <property type="entry name" value="Glu/Gln-tRNA-synth_Ib_cat-dom"/>
</dbReference>
<comment type="caution">
    <text evidence="10">The sequence shown here is derived from an EMBL/GenBank/DDBJ whole genome shotgun (WGS) entry which is preliminary data.</text>
</comment>
<name>A0ABY3N1W9_9GAMM</name>
<dbReference type="EC" id="6.1.1.-" evidence="7"/>
<feature type="binding site" evidence="7">
    <location>
        <position position="127"/>
    </location>
    <ligand>
        <name>Zn(2+)</name>
        <dbReference type="ChEBI" id="CHEBI:29105"/>
    </ligand>
</feature>
<reference evidence="10 11" key="1">
    <citation type="submission" date="2019-08" db="EMBL/GenBank/DDBJ databases">
        <title>Microbe sample from Colwellia echini.</title>
        <authorList>
            <person name="Christiansen L."/>
            <person name="Pathiraja D."/>
            <person name="Schultz-Johansen M."/>
            <person name="Choi I.-G."/>
            <person name="Stougaard P."/>
        </authorList>
    </citation>
    <scope>NUCLEOTIDE SEQUENCE [LARGE SCALE GENOMIC DNA]</scope>
    <source>
        <strain evidence="10 11">A3</strain>
    </source>
</reference>
<gene>
    <name evidence="7" type="primary">gluQ</name>
    <name evidence="10" type="ORF">CWS31_002150</name>
</gene>
<feature type="binding site" evidence="7">
    <location>
        <position position="145"/>
    </location>
    <ligand>
        <name>Zn(2+)</name>
        <dbReference type="ChEBI" id="CHEBI:29105"/>
    </ligand>
</feature>
<comment type="function">
    <text evidence="7">Catalyzes the tRNA-independent activation of glutamate in presence of ATP and the subsequent transfer of glutamate onto a tRNA(Asp). Glutamate is transferred on the 2-amino-5-(4,5-dihydroxy-2-cyclopenten-1-yl) moiety of the queuosine in the wobble position of the QUC anticodon.</text>
</comment>
<evidence type="ECO:0000256" key="6">
    <source>
        <dbReference type="ARBA" id="ARBA00023146"/>
    </source>
</evidence>
<feature type="domain" description="Glutamyl/glutaminyl-tRNA synthetase class Ib catalytic" evidence="9">
    <location>
        <begin position="27"/>
        <end position="253"/>
    </location>
</feature>
<keyword evidence="2 7" id="KW-0479">Metal-binding</keyword>
<feature type="binding site" evidence="7">
    <location>
        <position position="226"/>
    </location>
    <ligand>
        <name>L-glutamate</name>
        <dbReference type="ChEBI" id="CHEBI:29985"/>
    </ligand>
</feature>
<evidence type="ECO:0000256" key="4">
    <source>
        <dbReference type="ARBA" id="ARBA00022833"/>
    </source>
</evidence>
<dbReference type="InterPro" id="IPR014729">
    <property type="entry name" value="Rossmann-like_a/b/a_fold"/>
</dbReference>
<dbReference type="PRINTS" id="PR00987">
    <property type="entry name" value="TRNASYNTHGLU"/>
</dbReference>
<dbReference type="InterPro" id="IPR022380">
    <property type="entry name" value="Glu-Q_tRNA(Asp)_Synthase"/>
</dbReference>
<dbReference type="Proteomes" id="UP000815846">
    <property type="component" value="Unassembled WGS sequence"/>
</dbReference>
<feature type="binding site" evidence="7">
    <location>
        <begin position="29"/>
        <end position="33"/>
    </location>
    <ligand>
        <name>L-glutamate</name>
        <dbReference type="ChEBI" id="CHEBI:29985"/>
    </ligand>
</feature>
<dbReference type="InterPro" id="IPR000924">
    <property type="entry name" value="Glu/Gln-tRNA-synth"/>
</dbReference>
<feature type="binding site" evidence="7">
    <location>
        <position position="129"/>
    </location>
    <ligand>
        <name>Zn(2+)</name>
        <dbReference type="ChEBI" id="CHEBI:29105"/>
    </ligand>
</feature>
<keyword evidence="3 7" id="KW-0547">Nucleotide-binding</keyword>
<keyword evidence="8" id="KW-0648">Protein biosynthesis</keyword>
<dbReference type="PANTHER" id="PTHR43311:SF1">
    <property type="entry name" value="GLUTAMYL-Q TRNA(ASP) SYNTHETASE"/>
    <property type="match status" value="1"/>
</dbReference>
<dbReference type="InterPro" id="IPR049940">
    <property type="entry name" value="GluQ/Sye"/>
</dbReference>
<keyword evidence="6 7" id="KW-0030">Aminoacyl-tRNA synthetase</keyword>
<dbReference type="NCBIfam" id="NF004314">
    <property type="entry name" value="PRK05710.1-3"/>
    <property type="match status" value="1"/>
</dbReference>
<dbReference type="Gene3D" id="3.90.800.10">
    <property type="entry name" value="Glutamyl-tRNA Synthetase, Domain 3"/>
    <property type="match status" value="1"/>
</dbReference>
<evidence type="ECO:0000256" key="1">
    <source>
        <dbReference type="ARBA" id="ARBA00022598"/>
    </source>
</evidence>
<keyword evidence="1 7" id="KW-0436">Ligase</keyword>
<evidence type="ECO:0000256" key="2">
    <source>
        <dbReference type="ARBA" id="ARBA00022723"/>
    </source>
</evidence>
<evidence type="ECO:0000259" key="9">
    <source>
        <dbReference type="Pfam" id="PF00749"/>
    </source>
</evidence>
<dbReference type="EMBL" id="PJAI02000001">
    <property type="protein sequence ID" value="TYK67346.1"/>
    <property type="molecule type" value="Genomic_DNA"/>
</dbReference>
<dbReference type="PANTHER" id="PTHR43311">
    <property type="entry name" value="GLUTAMATE--TRNA LIGASE"/>
    <property type="match status" value="1"/>
</dbReference>
<comment type="cofactor">
    <cofactor evidence="7">
        <name>Zn(2+)</name>
        <dbReference type="ChEBI" id="CHEBI:29105"/>
    </cofactor>
    <text evidence="7">Binds 1 zinc ion per subunit.</text>
</comment>
<evidence type="ECO:0000256" key="7">
    <source>
        <dbReference type="HAMAP-Rule" id="MF_01428"/>
    </source>
</evidence>
<keyword evidence="5 7" id="KW-0067">ATP-binding</keyword>
<evidence type="ECO:0000256" key="3">
    <source>
        <dbReference type="ARBA" id="ARBA00022741"/>
    </source>
</evidence>
<evidence type="ECO:0000256" key="8">
    <source>
        <dbReference type="RuleBase" id="RU363037"/>
    </source>
</evidence>
<evidence type="ECO:0000313" key="10">
    <source>
        <dbReference type="EMBL" id="TYK67346.1"/>
    </source>
</evidence>
<keyword evidence="4 7" id="KW-0862">Zinc</keyword>
<protein>
    <recommendedName>
        <fullName evidence="7">Glutamyl-Q tRNA(Asp) synthetase</fullName>
        <shortName evidence="7">Glu-Q-RSs</shortName>
        <ecNumber evidence="7">6.1.1.-</ecNumber>
    </recommendedName>
</protein>
<feature type="short sequence motif" description="'HIGH' region" evidence="7">
    <location>
        <begin position="32"/>
        <end position="42"/>
    </location>
</feature>
<dbReference type="Gene3D" id="3.40.50.620">
    <property type="entry name" value="HUPs"/>
    <property type="match status" value="2"/>
</dbReference>
<feature type="binding site" evidence="7">
    <location>
        <position position="141"/>
    </location>
    <ligand>
        <name>Zn(2+)</name>
        <dbReference type="ChEBI" id="CHEBI:29105"/>
    </ligand>
</feature>
<proteinExistence type="inferred from homology"/>